<comment type="similarity">
    <text evidence="1 3">Belongs to the SH3BP5 family.</text>
</comment>
<dbReference type="PANTHER" id="PTHR19423">
    <property type="entry name" value="SH3 DOMAIN-BINDING PROTEIN 5"/>
    <property type="match status" value="1"/>
</dbReference>
<evidence type="ECO:0000313" key="4">
    <source>
        <dbReference type="EMBL" id="MBZ3873334.1"/>
    </source>
</evidence>
<organism evidence="4 5">
    <name type="scientific">Sciurus carolinensis</name>
    <name type="common">Eastern gray squirrel</name>
    <dbReference type="NCBI Taxonomy" id="30640"/>
    <lineage>
        <taxon>Eukaryota</taxon>
        <taxon>Metazoa</taxon>
        <taxon>Chordata</taxon>
        <taxon>Craniata</taxon>
        <taxon>Vertebrata</taxon>
        <taxon>Euteleostomi</taxon>
        <taxon>Mammalia</taxon>
        <taxon>Eutheria</taxon>
        <taxon>Euarchontoglires</taxon>
        <taxon>Glires</taxon>
        <taxon>Rodentia</taxon>
        <taxon>Sciuromorpha</taxon>
        <taxon>Sciuridae</taxon>
        <taxon>Sciurinae</taxon>
        <taxon>Sciurini</taxon>
        <taxon>Sciurus</taxon>
    </lineage>
</organism>
<comment type="subcellular location">
    <subcellularLocation>
        <location evidence="3">Cytoplasm</location>
    </subcellularLocation>
    <text evidence="3">Colocalizes with RAB11A on cytoplasmic vesicle membranes.</text>
</comment>
<dbReference type="GO" id="GO:0004860">
    <property type="term" value="F:protein kinase inhibitor activity"/>
    <property type="evidence" value="ECO:0007669"/>
    <property type="project" value="TreeGrafter"/>
</dbReference>
<dbReference type="InterPro" id="IPR007940">
    <property type="entry name" value="SH3BP5"/>
</dbReference>
<dbReference type="GO" id="GO:0005737">
    <property type="term" value="C:cytoplasm"/>
    <property type="evidence" value="ECO:0007669"/>
    <property type="project" value="UniProtKB-SubCell"/>
</dbReference>
<proteinExistence type="inferred from homology"/>
<dbReference type="Proteomes" id="UP001166674">
    <property type="component" value="Unassembled WGS sequence"/>
</dbReference>
<protein>
    <recommendedName>
        <fullName evidence="3">SH3 domain-binding protein 5</fullName>
        <shortName evidence="3">SH3BP-5</shortName>
    </recommendedName>
</protein>
<keyword evidence="3" id="KW-0344">Guanine-nucleotide releasing factor</keyword>
<evidence type="ECO:0000313" key="5">
    <source>
        <dbReference type="Proteomes" id="UP001166674"/>
    </source>
</evidence>
<evidence type="ECO:0000256" key="3">
    <source>
        <dbReference type="RuleBase" id="RU369054"/>
    </source>
</evidence>
<comment type="subunit">
    <text evidence="3">Interacts with GDP-bound and nucleotide-free forms of RAB11A.</text>
</comment>
<comment type="caution">
    <text evidence="4">The sequence shown here is derived from an EMBL/GenBank/DDBJ whole genome shotgun (WGS) entry which is preliminary data.</text>
</comment>
<keyword evidence="5" id="KW-1185">Reference proteome</keyword>
<comment type="function">
    <text evidence="3">Functions as guanine nucleotide exchange factor (GEF) for RAB11A.</text>
</comment>
<comment type="domain">
    <text evidence="3">The N-terminal half of the protein mediates interaction with RAB11A and functions as guanine nucleotide exchange factor. Four long alpha-helices (interrupted by a central kink) assemble into coiled coils, giving rise to a 'V' shape.</text>
</comment>
<dbReference type="GO" id="GO:0005085">
    <property type="term" value="F:guanyl-nucleotide exchange factor activity"/>
    <property type="evidence" value="ECO:0007669"/>
    <property type="project" value="UniProtKB-UniRule"/>
</dbReference>
<accession>A0AA41MJU8</accession>
<dbReference type="AlphaFoldDB" id="A0AA41MJU8"/>
<dbReference type="Pfam" id="PF05276">
    <property type="entry name" value="SH3BP5"/>
    <property type="match status" value="1"/>
</dbReference>
<keyword evidence="2 3" id="KW-0175">Coiled coil</keyword>
<evidence type="ECO:0000256" key="1">
    <source>
        <dbReference type="ARBA" id="ARBA00007796"/>
    </source>
</evidence>
<dbReference type="GO" id="GO:0017124">
    <property type="term" value="F:SH3 domain binding"/>
    <property type="evidence" value="ECO:0007669"/>
    <property type="project" value="UniProtKB-UniRule"/>
</dbReference>
<reference evidence="4" key="1">
    <citation type="submission" date="2020-03" db="EMBL/GenBank/DDBJ databases">
        <title>Studies in the Genomics of Life Span.</title>
        <authorList>
            <person name="Glass D."/>
        </authorList>
    </citation>
    <scope>NUCLEOTIDE SEQUENCE</scope>
    <source>
        <strain evidence="4">SUZIE</strain>
        <tissue evidence="4">Muscle</tissue>
    </source>
</reference>
<name>A0AA41MJU8_SCICA</name>
<dbReference type="GO" id="GO:0035556">
    <property type="term" value="P:intracellular signal transduction"/>
    <property type="evidence" value="ECO:0007669"/>
    <property type="project" value="UniProtKB-UniRule"/>
</dbReference>
<keyword evidence="3" id="KW-0963">Cytoplasm</keyword>
<dbReference type="PANTHER" id="PTHR19423:SF1">
    <property type="entry name" value="SH3 DOMAIN-BINDING PROTEIN 5"/>
    <property type="match status" value="1"/>
</dbReference>
<gene>
    <name evidence="4" type="ORF">SUZIE_122500</name>
</gene>
<sequence length="101" mass="11699">MAGEEVGPWIQGELEKLNQFTDAINRQETEPENTHHKFLLVLVETTVKLDELVRKIGKSLEDWKFYWEAWSGAWEQQAQKATQDVQRATDMLCAVKVTSSY</sequence>
<dbReference type="EMBL" id="JAATJV010202198">
    <property type="protein sequence ID" value="MBZ3873334.1"/>
    <property type="molecule type" value="Genomic_DNA"/>
</dbReference>
<evidence type="ECO:0000256" key="2">
    <source>
        <dbReference type="ARBA" id="ARBA00023054"/>
    </source>
</evidence>